<evidence type="ECO:0000313" key="2">
    <source>
        <dbReference type="Proteomes" id="UP000676456"/>
    </source>
</evidence>
<organism evidence="1 2">
    <name type="scientific">Lederbergia citrea</name>
    <dbReference type="NCBI Taxonomy" id="2833581"/>
    <lineage>
        <taxon>Bacteria</taxon>
        <taxon>Bacillati</taxon>
        <taxon>Bacillota</taxon>
        <taxon>Bacilli</taxon>
        <taxon>Bacillales</taxon>
        <taxon>Bacillaceae</taxon>
        <taxon>Lederbergia</taxon>
    </lineage>
</organism>
<keyword evidence="2" id="KW-1185">Reference proteome</keyword>
<protein>
    <submittedName>
        <fullName evidence="1">Uncharacterized protein</fullName>
    </submittedName>
</protein>
<gene>
    <name evidence="1" type="ORF">KHA91_10240</name>
</gene>
<name>A0A942UQD0_9BACI</name>
<dbReference type="Proteomes" id="UP000676456">
    <property type="component" value="Unassembled WGS sequence"/>
</dbReference>
<accession>A0A942UQD0</accession>
<proteinExistence type="predicted"/>
<dbReference type="EMBL" id="JAGYPN010000002">
    <property type="protein sequence ID" value="MBS4223121.1"/>
    <property type="molecule type" value="Genomic_DNA"/>
</dbReference>
<reference evidence="1 2" key="1">
    <citation type="submission" date="2021-05" db="EMBL/GenBank/DDBJ databases">
        <title>Novel Bacillus species.</title>
        <authorList>
            <person name="Liu G."/>
        </authorList>
    </citation>
    <scope>NUCLEOTIDE SEQUENCE [LARGE SCALE GENOMIC DNA]</scope>
    <source>
        <strain evidence="1 2">FJAT-49682</strain>
    </source>
</reference>
<evidence type="ECO:0000313" key="1">
    <source>
        <dbReference type="EMBL" id="MBS4223121.1"/>
    </source>
</evidence>
<comment type="caution">
    <text evidence="1">The sequence shown here is derived from an EMBL/GenBank/DDBJ whole genome shotgun (WGS) entry which is preliminary data.</text>
</comment>
<dbReference type="AlphaFoldDB" id="A0A942UQD0"/>
<sequence length="104" mass="10952">MLCAIDVEAGLLKSELGMGDCTEESFAMFHLEACIWNPLVLEGAGMDTVMEGMDMATGVEASAGVLPLASSPEFPFSGGGNRRRDSLIVGNAFGLPNDTYEGFN</sequence>